<evidence type="ECO:0000259" key="2">
    <source>
        <dbReference type="Pfam" id="PF13439"/>
    </source>
</evidence>
<dbReference type="PANTHER" id="PTHR12526">
    <property type="entry name" value="GLYCOSYLTRANSFERASE"/>
    <property type="match status" value="1"/>
</dbReference>
<accession>A0ABU4RIK0</accession>
<name>A0ABU4RIK0_9HYPH</name>
<dbReference type="SUPFAM" id="SSF53756">
    <property type="entry name" value="UDP-Glycosyltransferase/glycogen phosphorylase"/>
    <property type="match status" value="1"/>
</dbReference>
<feature type="domain" description="Glycosyl transferase family 1" evidence="1">
    <location>
        <begin position="173"/>
        <end position="318"/>
    </location>
</feature>
<proteinExistence type="predicted"/>
<dbReference type="CDD" id="cd03802">
    <property type="entry name" value="GT4_AviGT4-like"/>
    <property type="match status" value="1"/>
</dbReference>
<comment type="caution">
    <text evidence="3">The sequence shown here is derived from an EMBL/GenBank/DDBJ whole genome shotgun (WGS) entry which is preliminary data.</text>
</comment>
<reference evidence="3 4" key="1">
    <citation type="submission" date="2023-11" db="EMBL/GenBank/DDBJ databases">
        <authorList>
            <person name="Bao R."/>
        </authorList>
    </citation>
    <scope>NUCLEOTIDE SEQUENCE [LARGE SCALE GENOMIC DNA]</scope>
    <source>
        <strain evidence="3 4">PJ23</strain>
    </source>
</reference>
<dbReference type="PANTHER" id="PTHR12526:SF595">
    <property type="entry name" value="BLL5217 PROTEIN"/>
    <property type="match status" value="1"/>
</dbReference>
<dbReference type="Proteomes" id="UP001274321">
    <property type="component" value="Unassembled WGS sequence"/>
</dbReference>
<dbReference type="InterPro" id="IPR028098">
    <property type="entry name" value="Glyco_trans_4-like_N"/>
</dbReference>
<dbReference type="RefSeq" id="WP_319842787.1">
    <property type="nucleotide sequence ID" value="NZ_JAXAFJ010000001.1"/>
</dbReference>
<organism evidence="3 4">
    <name type="scientific">Terrihabitans rhizophilus</name>
    <dbReference type="NCBI Taxonomy" id="3092662"/>
    <lineage>
        <taxon>Bacteria</taxon>
        <taxon>Pseudomonadati</taxon>
        <taxon>Pseudomonadota</taxon>
        <taxon>Alphaproteobacteria</taxon>
        <taxon>Hyphomicrobiales</taxon>
        <taxon>Terrihabitans</taxon>
    </lineage>
</organism>
<evidence type="ECO:0000259" key="1">
    <source>
        <dbReference type="Pfam" id="PF00534"/>
    </source>
</evidence>
<gene>
    <name evidence="3" type="ORF">SCD90_01200</name>
</gene>
<dbReference type="Pfam" id="PF00534">
    <property type="entry name" value="Glycos_transf_1"/>
    <property type="match status" value="1"/>
</dbReference>
<sequence>MRIAQIAPLCESCPPQMYGGTERVVSWLTEELVKMGHEVTLYASGDSLTSARLVAGSRRALRLDETVQDFYAHHMVLMNKVLRDADDFDVLHFHTDYLHFPTFANGTHPIVTTMHGRQDLPDLAPVYREFAGTPLVSISDDQRRPVSFASWTKTIYHGLPKNLLPFGTGEGGYLAFVGRTSPEKGLDRAIEIARKAGIKLKIAAKVDKADKAYFHEVIEPLIDGGEVEFVGEINEVQKRDFLGHARALLFPIRWPEPFGLVMIEAMSCGTPVLAFRCGSVPEVMEDGLTGFIVDSMDEAHDAVPRLLALDRRAVRERFEQRFTSERMARDYVALYETLMHRPALPTRSTIEESLGTGDVQASVGLAAIHAAAVRA</sequence>
<dbReference type="Pfam" id="PF13439">
    <property type="entry name" value="Glyco_transf_4"/>
    <property type="match status" value="1"/>
</dbReference>
<protein>
    <submittedName>
        <fullName evidence="3">Glycosyltransferase family 4 protein</fullName>
    </submittedName>
</protein>
<feature type="domain" description="Glycosyltransferase subfamily 4-like N-terminal" evidence="2">
    <location>
        <begin position="18"/>
        <end position="119"/>
    </location>
</feature>
<evidence type="ECO:0000313" key="4">
    <source>
        <dbReference type="Proteomes" id="UP001274321"/>
    </source>
</evidence>
<dbReference type="InterPro" id="IPR001296">
    <property type="entry name" value="Glyco_trans_1"/>
</dbReference>
<evidence type="ECO:0000313" key="3">
    <source>
        <dbReference type="EMBL" id="MDX6804666.1"/>
    </source>
</evidence>
<dbReference type="Gene3D" id="3.40.50.2000">
    <property type="entry name" value="Glycogen Phosphorylase B"/>
    <property type="match status" value="2"/>
</dbReference>
<dbReference type="EMBL" id="JAXAFJ010000001">
    <property type="protein sequence ID" value="MDX6804666.1"/>
    <property type="molecule type" value="Genomic_DNA"/>
</dbReference>
<keyword evidence="4" id="KW-1185">Reference proteome</keyword>